<dbReference type="AlphaFoldDB" id="T1IA09"/>
<dbReference type="VEuPathDB" id="VectorBase:RPRC013130"/>
<dbReference type="RefSeq" id="XP_073986944.1">
    <property type="nucleotide sequence ID" value="XM_074130843.1"/>
</dbReference>
<dbReference type="Proteomes" id="UP000015103">
    <property type="component" value="Unassembled WGS sequence"/>
</dbReference>
<dbReference type="GeneID" id="141455624"/>
<evidence type="ECO:0000313" key="2">
    <source>
        <dbReference type="Proteomes" id="UP000015103"/>
    </source>
</evidence>
<organism evidence="1 2">
    <name type="scientific">Rhodnius prolixus</name>
    <name type="common">Triatomid bug</name>
    <dbReference type="NCBI Taxonomy" id="13249"/>
    <lineage>
        <taxon>Eukaryota</taxon>
        <taxon>Metazoa</taxon>
        <taxon>Ecdysozoa</taxon>
        <taxon>Arthropoda</taxon>
        <taxon>Hexapoda</taxon>
        <taxon>Insecta</taxon>
        <taxon>Pterygota</taxon>
        <taxon>Neoptera</taxon>
        <taxon>Paraneoptera</taxon>
        <taxon>Hemiptera</taxon>
        <taxon>Heteroptera</taxon>
        <taxon>Panheteroptera</taxon>
        <taxon>Cimicomorpha</taxon>
        <taxon>Reduviidae</taxon>
        <taxon>Triatominae</taxon>
        <taxon>Rhodnius</taxon>
    </lineage>
</organism>
<dbReference type="HOGENOM" id="CLU_1888335_0_0_1"/>
<dbReference type="InParanoid" id="T1IA09"/>
<sequence length="135" mass="15519">MVWFSFRILSLVIIIVLSILTGSRHAFTIQDLIHRELRKIGGLLKQLNTPKELTDPGISNELIIPNLQLPKQIIGTPFRKLDHKHLYLDMNTELLYDPSESTIMEDYTKLLGKLPIINNKLSAYNQDLLFAHNVD</sequence>
<accession>T1IA09</accession>
<keyword evidence="2" id="KW-1185">Reference proteome</keyword>
<dbReference type="EnsemblMetazoa" id="RPRC013130-RA">
    <property type="protein sequence ID" value="RPRC013130-PA"/>
    <property type="gene ID" value="RPRC013130"/>
</dbReference>
<evidence type="ECO:0000313" key="1">
    <source>
        <dbReference type="EnsemblMetazoa" id="RPRC013130-PA"/>
    </source>
</evidence>
<name>T1IA09_RHOPR</name>
<dbReference type="EMBL" id="ACPB03025381">
    <property type="status" value="NOT_ANNOTATED_CDS"/>
    <property type="molecule type" value="Genomic_DNA"/>
</dbReference>
<reference evidence="1" key="1">
    <citation type="submission" date="2015-05" db="UniProtKB">
        <authorList>
            <consortium name="EnsemblMetazoa"/>
        </authorList>
    </citation>
    <scope>IDENTIFICATION</scope>
</reference>
<proteinExistence type="predicted"/>
<protein>
    <submittedName>
        <fullName evidence="1">Uncharacterized protein</fullName>
    </submittedName>
</protein>